<organism evidence="1 2">
    <name type="scientific">Chryseobacterium taiwanense</name>
    <dbReference type="NCBI Taxonomy" id="363331"/>
    <lineage>
        <taxon>Bacteria</taxon>
        <taxon>Pseudomonadati</taxon>
        <taxon>Bacteroidota</taxon>
        <taxon>Flavobacteriia</taxon>
        <taxon>Flavobacteriales</taxon>
        <taxon>Weeksellaceae</taxon>
        <taxon>Chryseobacterium group</taxon>
        <taxon>Chryseobacterium</taxon>
    </lineage>
</organism>
<sequence>MTTTKFELYSLKKDNLTISITVSITDHIVIYGYENGEIVKNITGDFDYEYYLIINKRNTKWLKIIRRLKSSDEVKELFIKLFSHEDCIEQIKKFCSRNFIKYEFNVWK</sequence>
<accession>A0A0B4E5E4</accession>
<dbReference type="STRING" id="363331.RM51_15795"/>
<evidence type="ECO:0000313" key="1">
    <source>
        <dbReference type="EMBL" id="KIC61833.1"/>
    </source>
</evidence>
<comment type="caution">
    <text evidence="1">The sequence shown here is derived from an EMBL/GenBank/DDBJ whole genome shotgun (WGS) entry which is preliminary data.</text>
</comment>
<evidence type="ECO:0000313" key="2">
    <source>
        <dbReference type="Proteomes" id="UP000031167"/>
    </source>
</evidence>
<proteinExistence type="predicted"/>
<protein>
    <submittedName>
        <fullName evidence="1">Uncharacterized protein</fullName>
    </submittedName>
</protein>
<keyword evidence="2" id="KW-1185">Reference proteome</keyword>
<name>A0A0B4E5E4_9FLAO</name>
<reference evidence="1 2" key="1">
    <citation type="submission" date="2014-12" db="EMBL/GenBank/DDBJ databases">
        <title>Genome sequencing of Chryseobacterium taiwanense TPW19.</title>
        <authorList>
            <person name="Tan P.W."/>
            <person name="Chan K.-G."/>
        </authorList>
    </citation>
    <scope>NUCLEOTIDE SEQUENCE [LARGE SCALE GENOMIC DNA]</scope>
    <source>
        <strain evidence="1 2">TPW19</strain>
    </source>
</reference>
<dbReference type="Proteomes" id="UP000031167">
    <property type="component" value="Unassembled WGS sequence"/>
</dbReference>
<gene>
    <name evidence="1" type="ORF">RM51_15795</name>
</gene>
<dbReference type="EMBL" id="JWTA01000015">
    <property type="protein sequence ID" value="KIC61833.1"/>
    <property type="molecule type" value="Genomic_DNA"/>
</dbReference>
<dbReference type="AlphaFoldDB" id="A0A0B4E5E4"/>